<dbReference type="Gene3D" id="3.40.50.150">
    <property type="entry name" value="Vaccinia Virus protein VP39"/>
    <property type="match status" value="1"/>
</dbReference>
<feature type="chain" id="PRO_5023050211" evidence="2">
    <location>
        <begin position="25"/>
        <end position="253"/>
    </location>
</feature>
<protein>
    <submittedName>
        <fullName evidence="4">Putative methyltransferase YcgJ</fullName>
        <ecNumber evidence="4">2.1.1.-</ecNumber>
    </submittedName>
</protein>
<gene>
    <name evidence="4" type="primary">ycgJ_1</name>
    <name evidence="4" type="ORF">Pan54_23820</name>
</gene>
<dbReference type="EC" id="2.1.1.-" evidence="4"/>
<proteinExistence type="predicted"/>
<dbReference type="OrthoDB" id="9784101at2"/>
<name>A0A5C5XEY3_9PLAN</name>
<evidence type="ECO:0000256" key="1">
    <source>
        <dbReference type="ARBA" id="ARBA00022679"/>
    </source>
</evidence>
<dbReference type="InterPro" id="IPR025714">
    <property type="entry name" value="Methyltranfer_dom"/>
</dbReference>
<keyword evidence="1 4" id="KW-0808">Transferase</keyword>
<dbReference type="EMBL" id="SJPG01000001">
    <property type="protein sequence ID" value="TWT61646.1"/>
    <property type="molecule type" value="Genomic_DNA"/>
</dbReference>
<dbReference type="InterPro" id="IPR029063">
    <property type="entry name" value="SAM-dependent_MTases_sf"/>
</dbReference>
<dbReference type="RefSeq" id="WP_146503607.1">
    <property type="nucleotide sequence ID" value="NZ_SJPG01000001.1"/>
</dbReference>
<reference evidence="4 5" key="1">
    <citation type="submission" date="2019-02" db="EMBL/GenBank/DDBJ databases">
        <title>Deep-cultivation of Planctomycetes and their phenomic and genomic characterization uncovers novel biology.</title>
        <authorList>
            <person name="Wiegand S."/>
            <person name="Jogler M."/>
            <person name="Boedeker C."/>
            <person name="Pinto D."/>
            <person name="Vollmers J."/>
            <person name="Rivas-Marin E."/>
            <person name="Kohn T."/>
            <person name="Peeters S.H."/>
            <person name="Heuer A."/>
            <person name="Rast P."/>
            <person name="Oberbeckmann S."/>
            <person name="Bunk B."/>
            <person name="Jeske O."/>
            <person name="Meyerdierks A."/>
            <person name="Storesund J.E."/>
            <person name="Kallscheuer N."/>
            <person name="Luecker S."/>
            <person name="Lage O.M."/>
            <person name="Pohl T."/>
            <person name="Merkel B.J."/>
            <person name="Hornburger P."/>
            <person name="Mueller R.-W."/>
            <person name="Bruemmer F."/>
            <person name="Labrenz M."/>
            <person name="Spormann A.M."/>
            <person name="Op Den Camp H."/>
            <person name="Overmann J."/>
            <person name="Amann R."/>
            <person name="Jetten M.S.M."/>
            <person name="Mascher T."/>
            <person name="Medema M.H."/>
            <person name="Devos D.P."/>
            <person name="Kaster A.-K."/>
            <person name="Ovreas L."/>
            <person name="Rohde M."/>
            <person name="Galperin M.Y."/>
            <person name="Jogler C."/>
        </authorList>
    </citation>
    <scope>NUCLEOTIDE SEQUENCE [LARGE SCALE GENOMIC DNA]</scope>
    <source>
        <strain evidence="4 5">Pan54</strain>
    </source>
</reference>
<evidence type="ECO:0000256" key="2">
    <source>
        <dbReference type="SAM" id="SignalP"/>
    </source>
</evidence>
<dbReference type="PANTHER" id="PTHR43861:SF3">
    <property type="entry name" value="PUTATIVE (AFU_ORTHOLOGUE AFUA_2G14390)-RELATED"/>
    <property type="match status" value="1"/>
</dbReference>
<accession>A0A5C5XEY3</accession>
<feature type="domain" description="Methyltransferase" evidence="3">
    <location>
        <begin position="89"/>
        <end position="217"/>
    </location>
</feature>
<dbReference type="SUPFAM" id="SSF53335">
    <property type="entry name" value="S-adenosyl-L-methionine-dependent methyltransferases"/>
    <property type="match status" value="1"/>
</dbReference>
<evidence type="ECO:0000259" key="3">
    <source>
        <dbReference type="Pfam" id="PF13847"/>
    </source>
</evidence>
<dbReference type="AlphaFoldDB" id="A0A5C5XEY3"/>
<dbReference type="CDD" id="cd02440">
    <property type="entry name" value="AdoMet_MTases"/>
    <property type="match status" value="1"/>
</dbReference>
<comment type="caution">
    <text evidence="4">The sequence shown here is derived from an EMBL/GenBank/DDBJ whole genome shotgun (WGS) entry which is preliminary data.</text>
</comment>
<keyword evidence="5" id="KW-1185">Reference proteome</keyword>
<feature type="signal peptide" evidence="2">
    <location>
        <begin position="1"/>
        <end position="24"/>
    </location>
</feature>
<keyword evidence="4" id="KW-0489">Methyltransferase</keyword>
<dbReference type="GO" id="GO:0032259">
    <property type="term" value="P:methylation"/>
    <property type="evidence" value="ECO:0007669"/>
    <property type="project" value="UniProtKB-KW"/>
</dbReference>
<keyword evidence="2" id="KW-0732">Signal</keyword>
<dbReference type="GO" id="GO:0008168">
    <property type="term" value="F:methyltransferase activity"/>
    <property type="evidence" value="ECO:0007669"/>
    <property type="project" value="UniProtKB-KW"/>
</dbReference>
<dbReference type="Proteomes" id="UP000316095">
    <property type="component" value="Unassembled WGS sequence"/>
</dbReference>
<dbReference type="Pfam" id="PF13847">
    <property type="entry name" value="Methyltransf_31"/>
    <property type="match status" value="1"/>
</dbReference>
<sequence length="253" mass="28824" precursor="true">MTSLIKRLFFFQILVLIAVTSVQSDEPAKEQADDRYEWKAEHDPNGIGKFYMGREIAHVMGHPAAMWLERPEREAEENLSRLIELLKLKPGQIVADIGAGSGVLTLKMAPLVAPEGKIIAVDIQREMLVRLKNRMHQTKIENVDLHLGAPKSPELKAESVDLILMVDVYHEFEFPYDMVQNMAAALKPGGRIALVEYRLEDPEVPIKLVHKMSEAQSIKEMTLPEWNLTHTETIDELPRQHLMIFTKNTPKDE</sequence>
<evidence type="ECO:0000313" key="5">
    <source>
        <dbReference type="Proteomes" id="UP000316095"/>
    </source>
</evidence>
<evidence type="ECO:0000313" key="4">
    <source>
        <dbReference type="EMBL" id="TWT61646.1"/>
    </source>
</evidence>
<organism evidence="4 5">
    <name type="scientific">Rubinisphaera italica</name>
    <dbReference type="NCBI Taxonomy" id="2527969"/>
    <lineage>
        <taxon>Bacteria</taxon>
        <taxon>Pseudomonadati</taxon>
        <taxon>Planctomycetota</taxon>
        <taxon>Planctomycetia</taxon>
        <taxon>Planctomycetales</taxon>
        <taxon>Planctomycetaceae</taxon>
        <taxon>Rubinisphaera</taxon>
    </lineage>
</organism>
<dbReference type="PANTHER" id="PTHR43861">
    <property type="entry name" value="TRANS-ACONITATE 2-METHYLTRANSFERASE-RELATED"/>
    <property type="match status" value="1"/>
</dbReference>